<sequence length="240" mass="27177">MDKGIIVYWSESQEVIKFDYDNFESIGLVRSSSELWDSGGEYNYVIEPQINKLEDGMVEVKIKYDSSVNTDIDPDEVCWGTSTLLLKPNEHSGEAHWLDDVDHSHNGICRWVRLDSPLKSSQRRRVTSTKLQREQAQFRKLLMKLDKCCVLTGEESNTVLEAAHIIPVAEGGSDIPSNGIVLRCDLHKLYDSAAFKFDSYGNVHVNSEACSSYYAKLLTDTKLPRSTLERVKQALVVKEV</sequence>
<dbReference type="EMBL" id="FQVF01000014">
    <property type="protein sequence ID" value="SHF98163.1"/>
    <property type="molecule type" value="Genomic_DNA"/>
</dbReference>
<dbReference type="RefSeq" id="WP_072840507.1">
    <property type="nucleotide sequence ID" value="NZ_FQVF01000014.1"/>
</dbReference>
<evidence type="ECO:0000313" key="2">
    <source>
        <dbReference type="EMBL" id="SHF98163.1"/>
    </source>
</evidence>
<dbReference type="GO" id="GO:0004519">
    <property type="term" value="F:endonuclease activity"/>
    <property type="evidence" value="ECO:0007669"/>
    <property type="project" value="UniProtKB-KW"/>
</dbReference>
<proteinExistence type="predicted"/>
<dbReference type="Pfam" id="PF13391">
    <property type="entry name" value="HNH_2"/>
    <property type="match status" value="1"/>
</dbReference>
<evidence type="ECO:0000313" key="3">
    <source>
        <dbReference type="Proteomes" id="UP000184517"/>
    </source>
</evidence>
<keyword evidence="2" id="KW-0540">Nuclease</keyword>
<keyword evidence="3" id="KW-1185">Reference proteome</keyword>
<dbReference type="Gene3D" id="1.10.30.50">
    <property type="match status" value="1"/>
</dbReference>
<gene>
    <name evidence="2" type="ORF">SAMN02745753_03008</name>
</gene>
<dbReference type="InterPro" id="IPR003615">
    <property type="entry name" value="HNH_nuc"/>
</dbReference>
<protein>
    <submittedName>
        <fullName evidence="2">HNH endonuclease</fullName>
    </submittedName>
</protein>
<name>A0A1M5G366_9GAMM</name>
<dbReference type="Proteomes" id="UP000184517">
    <property type="component" value="Unassembled WGS sequence"/>
</dbReference>
<dbReference type="AlphaFoldDB" id="A0A1M5G366"/>
<reference evidence="3" key="1">
    <citation type="submission" date="2016-11" db="EMBL/GenBank/DDBJ databases">
        <authorList>
            <person name="Varghese N."/>
            <person name="Submissions S."/>
        </authorList>
    </citation>
    <scope>NUCLEOTIDE SEQUENCE [LARGE SCALE GENOMIC DNA]</scope>
    <source>
        <strain evidence="3">DSM 16579</strain>
    </source>
</reference>
<accession>A0A1M5G366</accession>
<organism evidence="2 3">
    <name type="scientific">Marinomonas polaris DSM 16579</name>
    <dbReference type="NCBI Taxonomy" id="1122206"/>
    <lineage>
        <taxon>Bacteria</taxon>
        <taxon>Pseudomonadati</taxon>
        <taxon>Pseudomonadota</taxon>
        <taxon>Gammaproteobacteria</taxon>
        <taxon>Oceanospirillales</taxon>
        <taxon>Oceanospirillaceae</taxon>
        <taxon>Marinomonas</taxon>
    </lineage>
</organism>
<keyword evidence="2" id="KW-0378">Hydrolase</keyword>
<keyword evidence="2" id="KW-0255">Endonuclease</keyword>
<evidence type="ECO:0000259" key="1">
    <source>
        <dbReference type="Pfam" id="PF13391"/>
    </source>
</evidence>
<dbReference type="STRING" id="1122206.SAMN02745753_03008"/>
<dbReference type="OrthoDB" id="529575at2"/>
<feature type="domain" description="HNH nuclease" evidence="1">
    <location>
        <begin position="149"/>
        <end position="197"/>
    </location>
</feature>